<dbReference type="EMBL" id="BLXT01002238">
    <property type="protein sequence ID" value="GFN92327.1"/>
    <property type="molecule type" value="Genomic_DNA"/>
</dbReference>
<comment type="caution">
    <text evidence="1">The sequence shown here is derived from an EMBL/GenBank/DDBJ whole genome shotgun (WGS) entry which is preliminary data.</text>
</comment>
<reference evidence="1 2" key="1">
    <citation type="journal article" date="2021" name="Elife">
        <title>Chloroplast acquisition without the gene transfer in kleptoplastic sea slugs, Plakobranchus ocellatus.</title>
        <authorList>
            <person name="Maeda T."/>
            <person name="Takahashi S."/>
            <person name="Yoshida T."/>
            <person name="Shimamura S."/>
            <person name="Takaki Y."/>
            <person name="Nagai Y."/>
            <person name="Toyoda A."/>
            <person name="Suzuki Y."/>
            <person name="Arimoto A."/>
            <person name="Ishii H."/>
            <person name="Satoh N."/>
            <person name="Nishiyama T."/>
            <person name="Hasebe M."/>
            <person name="Maruyama T."/>
            <person name="Minagawa J."/>
            <person name="Obokata J."/>
            <person name="Shigenobu S."/>
        </authorList>
    </citation>
    <scope>NUCLEOTIDE SEQUENCE [LARGE SCALE GENOMIC DNA]</scope>
</reference>
<proteinExistence type="predicted"/>
<sequence>MLEDSEDAAMRSFQPHLRTGRKWKVGEAVNQTIENLKMKEPRAQVFTSEGGIKSWCGSAASMNTQRKSLLDGCVASEFSADLHEWNSHPRLWNEA</sequence>
<name>A0AAV3ZC57_9GAST</name>
<organism evidence="1 2">
    <name type="scientific">Plakobranchus ocellatus</name>
    <dbReference type="NCBI Taxonomy" id="259542"/>
    <lineage>
        <taxon>Eukaryota</taxon>
        <taxon>Metazoa</taxon>
        <taxon>Spiralia</taxon>
        <taxon>Lophotrochozoa</taxon>
        <taxon>Mollusca</taxon>
        <taxon>Gastropoda</taxon>
        <taxon>Heterobranchia</taxon>
        <taxon>Euthyneura</taxon>
        <taxon>Panpulmonata</taxon>
        <taxon>Sacoglossa</taxon>
        <taxon>Placobranchoidea</taxon>
        <taxon>Plakobranchidae</taxon>
        <taxon>Plakobranchus</taxon>
    </lineage>
</organism>
<gene>
    <name evidence="1" type="ORF">PoB_001883300</name>
</gene>
<accession>A0AAV3ZC57</accession>
<evidence type="ECO:0000313" key="1">
    <source>
        <dbReference type="EMBL" id="GFN92327.1"/>
    </source>
</evidence>
<evidence type="ECO:0000313" key="2">
    <source>
        <dbReference type="Proteomes" id="UP000735302"/>
    </source>
</evidence>
<protein>
    <submittedName>
        <fullName evidence="1">Uncharacterized protein</fullName>
    </submittedName>
</protein>
<dbReference type="AlphaFoldDB" id="A0AAV3ZC57"/>
<keyword evidence="2" id="KW-1185">Reference proteome</keyword>
<dbReference type="Proteomes" id="UP000735302">
    <property type="component" value="Unassembled WGS sequence"/>
</dbReference>